<evidence type="ECO:0000313" key="3">
    <source>
        <dbReference type="EMBL" id="MBD9355135.1"/>
    </source>
</evidence>
<organism evidence="3 4">
    <name type="scientific">Methylomonas albis</name>
    <dbReference type="NCBI Taxonomy" id="1854563"/>
    <lineage>
        <taxon>Bacteria</taxon>
        <taxon>Pseudomonadati</taxon>
        <taxon>Pseudomonadota</taxon>
        <taxon>Gammaproteobacteria</taxon>
        <taxon>Methylococcales</taxon>
        <taxon>Methylococcaceae</taxon>
        <taxon>Methylomonas</taxon>
    </lineage>
</organism>
<evidence type="ECO:0000256" key="2">
    <source>
        <dbReference type="SAM" id="Phobius"/>
    </source>
</evidence>
<gene>
    <name evidence="3" type="ORF">IE877_04445</name>
</gene>
<evidence type="ECO:0000256" key="1">
    <source>
        <dbReference type="SAM" id="MobiDB-lite"/>
    </source>
</evidence>
<dbReference type="RefSeq" id="WP_192373537.1">
    <property type="nucleotide sequence ID" value="NZ_CAJHIV010000001.1"/>
</dbReference>
<keyword evidence="2" id="KW-1133">Transmembrane helix</keyword>
<keyword evidence="2" id="KW-0472">Membrane</keyword>
<name>A0ABR9CWP7_9GAMM</name>
<reference evidence="3 4" key="1">
    <citation type="submission" date="2020-09" db="EMBL/GenBank/DDBJ databases">
        <title>Methylomonas albis sp. nov. and Methylomonas fluvii sp. nov.: Two cold-adapted methanotrophs from the River Elbe and an amended description of Methylovulum psychrotolerans strain Eb1.</title>
        <authorList>
            <person name="Bussmann I.K."/>
            <person name="Klings K.-W."/>
            <person name="Warnstedt J."/>
            <person name="Hoppert M."/>
            <person name="Saborowski A."/>
            <person name="Horn F."/>
            <person name="Liebner S."/>
        </authorList>
    </citation>
    <scope>NUCLEOTIDE SEQUENCE [LARGE SCALE GENOMIC DNA]</scope>
    <source>
        <strain evidence="3 4">EbA</strain>
    </source>
</reference>
<protein>
    <submittedName>
        <fullName evidence="3">Uncharacterized protein</fullName>
    </submittedName>
</protein>
<evidence type="ECO:0000313" key="4">
    <source>
        <dbReference type="Proteomes" id="UP000652176"/>
    </source>
</evidence>
<sequence length="181" mass="19064">MSLDENNNETETANQAEEPKQPETSPAADSAAAAKDAAGNILANVLALKESNPKVFFGGVGAVALVLVALIFGGGSDAKLPVHQAKAMVPGQNYVLKSPNTYDPNATVRLVAVPGSMAAYDDTEENDRDGACKHMPLNTPVKLIQSQADTTDKNVLWAEVEITESGECQGRKAWTSAINLQ</sequence>
<keyword evidence="2" id="KW-0812">Transmembrane</keyword>
<dbReference type="Proteomes" id="UP000652176">
    <property type="component" value="Unassembled WGS sequence"/>
</dbReference>
<feature type="transmembrane region" description="Helical" evidence="2">
    <location>
        <begin position="55"/>
        <end position="74"/>
    </location>
</feature>
<keyword evidence="4" id="KW-1185">Reference proteome</keyword>
<proteinExistence type="predicted"/>
<comment type="caution">
    <text evidence="3">The sequence shown here is derived from an EMBL/GenBank/DDBJ whole genome shotgun (WGS) entry which is preliminary data.</text>
</comment>
<dbReference type="EMBL" id="JACXSS010000001">
    <property type="protein sequence ID" value="MBD9355135.1"/>
    <property type="molecule type" value="Genomic_DNA"/>
</dbReference>
<accession>A0ABR9CWP7</accession>
<feature type="region of interest" description="Disordered" evidence="1">
    <location>
        <begin position="1"/>
        <end position="32"/>
    </location>
</feature>